<dbReference type="GO" id="GO:0016579">
    <property type="term" value="P:protein deubiquitination"/>
    <property type="evidence" value="ECO:0007669"/>
    <property type="project" value="TreeGrafter"/>
</dbReference>
<dbReference type="PANTHER" id="PTHR10589">
    <property type="entry name" value="UBIQUITIN CARBOXYL-TERMINAL HYDROLASE"/>
    <property type="match status" value="1"/>
</dbReference>
<dbReference type="CDD" id="cd09616">
    <property type="entry name" value="Peptidase_C12_UCH_L1_L3"/>
    <property type="match status" value="1"/>
</dbReference>
<dbReference type="InterPro" id="IPR001578">
    <property type="entry name" value="Peptidase_C12_UCH"/>
</dbReference>
<dbReference type="PROSITE" id="PS00140">
    <property type="entry name" value="UCH_1"/>
    <property type="match status" value="1"/>
</dbReference>
<evidence type="ECO:0000313" key="10">
    <source>
        <dbReference type="EMBL" id="KAG2186872.1"/>
    </source>
</evidence>
<dbReference type="OrthoDB" id="427186at2759"/>
<dbReference type="PROSITE" id="PS52048">
    <property type="entry name" value="UCH_DOMAIN"/>
    <property type="match status" value="1"/>
</dbReference>
<proteinExistence type="inferred from homology"/>
<dbReference type="PANTHER" id="PTHR10589:SF17">
    <property type="entry name" value="UBIQUITIN CARBOXYL-TERMINAL HYDROLASE"/>
    <property type="match status" value="1"/>
</dbReference>
<dbReference type="GO" id="GO:0006511">
    <property type="term" value="P:ubiquitin-dependent protein catabolic process"/>
    <property type="evidence" value="ECO:0007669"/>
    <property type="project" value="UniProtKB-UniRule"/>
</dbReference>
<feature type="site" description="Transition state stabilizer" evidence="7">
    <location>
        <position position="120"/>
    </location>
</feature>
<dbReference type="FunFam" id="3.40.532.10:FF:000006">
    <property type="entry name" value="Ubiquitin carboxyl-terminal hydrolase"/>
    <property type="match status" value="1"/>
</dbReference>
<dbReference type="EMBL" id="JAEPRA010000004">
    <property type="protein sequence ID" value="KAG2186872.1"/>
    <property type="molecule type" value="Genomic_DNA"/>
</dbReference>
<evidence type="ECO:0000256" key="5">
    <source>
        <dbReference type="ARBA" id="ARBA00022801"/>
    </source>
</evidence>
<dbReference type="Gene3D" id="3.40.532.10">
    <property type="entry name" value="Peptidase C12, ubiquitin carboxyl-terminal hydrolase"/>
    <property type="match status" value="1"/>
</dbReference>
<evidence type="ECO:0000256" key="8">
    <source>
        <dbReference type="RuleBase" id="RU361215"/>
    </source>
</evidence>
<name>A0A8H7Q6I2_9FUNG</name>
<evidence type="ECO:0000256" key="6">
    <source>
        <dbReference type="ARBA" id="ARBA00022807"/>
    </source>
</evidence>
<dbReference type="Pfam" id="PF01088">
    <property type="entry name" value="Peptidase_C12"/>
    <property type="match status" value="1"/>
</dbReference>
<feature type="site" description="Important for enzyme activity" evidence="7">
    <location>
        <position position="212"/>
    </location>
</feature>
<dbReference type="GO" id="GO:0005737">
    <property type="term" value="C:cytoplasm"/>
    <property type="evidence" value="ECO:0007669"/>
    <property type="project" value="TreeGrafter"/>
</dbReference>
<evidence type="ECO:0000256" key="4">
    <source>
        <dbReference type="ARBA" id="ARBA00022786"/>
    </source>
</evidence>
<comment type="similarity">
    <text evidence="2 7 8">Belongs to the peptidase C12 family.</text>
</comment>
<accession>A0A8H7Q6I2</accession>
<evidence type="ECO:0000256" key="1">
    <source>
        <dbReference type="ARBA" id="ARBA00000707"/>
    </source>
</evidence>
<dbReference type="GO" id="GO:0004843">
    <property type="term" value="F:cysteine-type deubiquitinase activity"/>
    <property type="evidence" value="ECO:0007669"/>
    <property type="project" value="UniProtKB-UniRule"/>
</dbReference>
<keyword evidence="3 7" id="KW-0645">Protease</keyword>
<keyword evidence="4 7" id="KW-0833">Ubl conjugation pathway</keyword>
<dbReference type="AlphaFoldDB" id="A0A8H7Q6I2"/>
<dbReference type="InterPro" id="IPR036959">
    <property type="entry name" value="Peptidase_C12_UCH_sf"/>
</dbReference>
<gene>
    <name evidence="10" type="ORF">INT44_003099</name>
</gene>
<feature type="domain" description="UCH catalytic" evidence="9">
    <location>
        <begin position="13"/>
        <end position="255"/>
    </location>
</feature>
<dbReference type="Proteomes" id="UP000612746">
    <property type="component" value="Unassembled WGS sequence"/>
</dbReference>
<evidence type="ECO:0000256" key="3">
    <source>
        <dbReference type="ARBA" id="ARBA00022670"/>
    </source>
</evidence>
<feature type="active site" description="Nucleophile" evidence="7">
    <location>
        <position position="126"/>
    </location>
</feature>
<keyword evidence="5 7" id="KW-0378">Hydrolase</keyword>
<organism evidence="10 11">
    <name type="scientific">Umbelopsis vinacea</name>
    <dbReference type="NCBI Taxonomy" id="44442"/>
    <lineage>
        <taxon>Eukaryota</taxon>
        <taxon>Fungi</taxon>
        <taxon>Fungi incertae sedis</taxon>
        <taxon>Mucoromycota</taxon>
        <taxon>Mucoromycotina</taxon>
        <taxon>Umbelopsidomycetes</taxon>
        <taxon>Umbelopsidales</taxon>
        <taxon>Umbelopsidaceae</taxon>
        <taxon>Umbelopsis</taxon>
    </lineage>
</organism>
<dbReference type="PRINTS" id="PR00707">
    <property type="entry name" value="UBCTHYDRLASE"/>
</dbReference>
<dbReference type="EC" id="3.4.19.12" evidence="8"/>
<dbReference type="InterPro" id="IPR038765">
    <property type="entry name" value="Papain-like_cys_pep_sf"/>
</dbReference>
<evidence type="ECO:0000256" key="7">
    <source>
        <dbReference type="PROSITE-ProRule" id="PRU01393"/>
    </source>
</evidence>
<keyword evidence="6 7" id="KW-0788">Thiol protease</keyword>
<evidence type="ECO:0000259" key="9">
    <source>
        <dbReference type="PROSITE" id="PS52048"/>
    </source>
</evidence>
<sequence>MEDNVDTPKPEQRWLPLESNPEVSFHFPHGNEPTRGESPPLMLTSVITALVHKLGVAEEWSYTDVYGLEPELLAMVPQPVLAVLLLFPCSKNYEQFKIEEEARLTKLEQNISPKVYFIKQTIQNACGMMALLHSIANNEKIVGPGILQKFIHKTKHLSPDERAEFLENYTELADAHSEGAQQGQTEAPNLEDDVDLHFVCFVEADHHIYELDGRKSFPINHGKCANLLEGSAKVIKHFMERDPDNLNFTVVALAPTLK</sequence>
<feature type="active site" description="Proton donor" evidence="7">
    <location>
        <position position="197"/>
    </location>
</feature>
<protein>
    <recommendedName>
        <fullName evidence="8">Ubiquitin carboxyl-terminal hydrolase</fullName>
        <ecNumber evidence="8">3.4.19.12</ecNumber>
    </recommendedName>
</protein>
<evidence type="ECO:0000313" key="11">
    <source>
        <dbReference type="Proteomes" id="UP000612746"/>
    </source>
</evidence>
<evidence type="ECO:0000256" key="2">
    <source>
        <dbReference type="ARBA" id="ARBA00009326"/>
    </source>
</evidence>
<comment type="catalytic activity">
    <reaction evidence="1 7 8">
        <text>Thiol-dependent hydrolysis of ester, thioester, amide, peptide and isopeptide bonds formed by the C-terminal Gly of ubiquitin (a 76-residue protein attached to proteins as an intracellular targeting signal).</text>
        <dbReference type="EC" id="3.4.19.12"/>
    </reaction>
</comment>
<dbReference type="InterPro" id="IPR057254">
    <property type="entry name" value="UCH_AS"/>
</dbReference>
<comment type="caution">
    <text evidence="10">The sequence shown here is derived from an EMBL/GenBank/DDBJ whole genome shotgun (WGS) entry which is preliminary data.</text>
</comment>
<dbReference type="SUPFAM" id="SSF54001">
    <property type="entry name" value="Cysteine proteinases"/>
    <property type="match status" value="1"/>
</dbReference>
<keyword evidence="11" id="KW-1185">Reference proteome</keyword>
<reference evidence="10" key="1">
    <citation type="submission" date="2020-12" db="EMBL/GenBank/DDBJ databases">
        <title>Metabolic potential, ecology and presence of endohyphal bacteria is reflected in genomic diversity of Mucoromycotina.</title>
        <authorList>
            <person name="Muszewska A."/>
            <person name="Okrasinska A."/>
            <person name="Steczkiewicz K."/>
            <person name="Drgas O."/>
            <person name="Orlowska M."/>
            <person name="Perlinska-Lenart U."/>
            <person name="Aleksandrzak-Piekarczyk T."/>
            <person name="Szatraj K."/>
            <person name="Zielenkiewicz U."/>
            <person name="Pilsyk S."/>
            <person name="Malc E."/>
            <person name="Mieczkowski P."/>
            <person name="Kruszewska J.S."/>
            <person name="Biernat P."/>
            <person name="Pawlowska J."/>
        </authorList>
    </citation>
    <scope>NUCLEOTIDE SEQUENCE</scope>
    <source>
        <strain evidence="10">WA0000051536</strain>
    </source>
</reference>